<feature type="transmembrane region" description="Helical" evidence="11">
    <location>
        <begin position="277"/>
        <end position="296"/>
    </location>
</feature>
<dbReference type="EMBL" id="JAEAOA010002352">
    <property type="protein sequence ID" value="KAK3606319.1"/>
    <property type="molecule type" value="Genomic_DNA"/>
</dbReference>
<keyword evidence="15" id="KW-1185">Reference proteome</keyword>
<keyword evidence="6 11" id="KW-0472">Membrane</keyword>
<organism evidence="14 15">
    <name type="scientific">Potamilus streckersoni</name>
    <dbReference type="NCBI Taxonomy" id="2493646"/>
    <lineage>
        <taxon>Eukaryota</taxon>
        <taxon>Metazoa</taxon>
        <taxon>Spiralia</taxon>
        <taxon>Lophotrochozoa</taxon>
        <taxon>Mollusca</taxon>
        <taxon>Bivalvia</taxon>
        <taxon>Autobranchia</taxon>
        <taxon>Heteroconchia</taxon>
        <taxon>Palaeoheterodonta</taxon>
        <taxon>Unionida</taxon>
        <taxon>Unionoidea</taxon>
        <taxon>Unionidae</taxon>
        <taxon>Ambleminae</taxon>
        <taxon>Lampsilini</taxon>
        <taxon>Potamilus</taxon>
    </lineage>
</organism>
<evidence type="ECO:0000256" key="2">
    <source>
        <dbReference type="ARBA" id="ARBA00022448"/>
    </source>
</evidence>
<reference evidence="14" key="3">
    <citation type="submission" date="2023-05" db="EMBL/GenBank/DDBJ databases">
        <authorList>
            <person name="Smith C.H."/>
        </authorList>
    </citation>
    <scope>NUCLEOTIDE SEQUENCE</scope>
    <source>
        <strain evidence="14">CHS0354</strain>
        <tissue evidence="14">Mantle</tissue>
    </source>
</reference>
<feature type="domain" description="Ionotropic glutamate receptor L-glutamate and glycine-binding" evidence="13">
    <location>
        <begin position="137"/>
        <end position="204"/>
    </location>
</feature>
<evidence type="ECO:0000256" key="10">
    <source>
        <dbReference type="ARBA" id="ARBA00023303"/>
    </source>
</evidence>
<proteinExistence type="predicted"/>
<evidence type="ECO:0008006" key="16">
    <source>
        <dbReference type="Google" id="ProtNLM"/>
    </source>
</evidence>
<evidence type="ECO:0000259" key="12">
    <source>
        <dbReference type="SMART" id="SM00079"/>
    </source>
</evidence>
<name>A0AAE0TAL0_9BIVA</name>
<protein>
    <recommendedName>
        <fullName evidence="16">Ionotropic glutamate receptor</fullName>
    </recommendedName>
</protein>
<evidence type="ECO:0000256" key="9">
    <source>
        <dbReference type="ARBA" id="ARBA00023286"/>
    </source>
</evidence>
<sequence length="341" mass="38725">MERYRHGGVNITGFQLVNYSSQFVKNFMTVEAALAVDSITVIQRTISKMVERSSSIFQHTFRRGDIYNYNKTKGVPCSANPPVPWMHGQSLMEGMTEIGGWSSNYGFTADRAEETNDVKIVSNTSKIYIVTSIEAEPFLMVKKLKKGGKPYLDNDRYEGYCVDLTLEVAKFIGFDYKIKLVHDTMFGNKMDNGTWSGMIGELLDNTSASNSISGSEHSRHLQKADLAVAPLTITMEREKEVHFSKPFMNVGISIMIKKPEKKKPGVFSFMQPFTLELWLAIVISYFVVGAVVFLVCRVSHEEWQRRFRFGQQRFNIFTLPNSLWFAMGSLMLQGSDDTCPR</sequence>
<keyword evidence="2" id="KW-0813">Transport</keyword>
<evidence type="ECO:0000256" key="1">
    <source>
        <dbReference type="ARBA" id="ARBA00004141"/>
    </source>
</evidence>
<keyword evidence="10" id="KW-0407">Ion channel</keyword>
<dbReference type="InterPro" id="IPR019594">
    <property type="entry name" value="Glu/Gly-bd"/>
</dbReference>
<feature type="domain" description="Ionotropic glutamate receptor C-terminal" evidence="12">
    <location>
        <begin position="127"/>
        <end position="340"/>
    </location>
</feature>
<dbReference type="GO" id="GO:0016020">
    <property type="term" value="C:membrane"/>
    <property type="evidence" value="ECO:0007669"/>
    <property type="project" value="UniProtKB-SubCell"/>
</dbReference>
<reference evidence="14" key="2">
    <citation type="journal article" date="2021" name="Genome Biol. Evol.">
        <title>Developing a high-quality reference genome for a parasitic bivalve with doubly uniparental inheritance (Bivalvia: Unionida).</title>
        <authorList>
            <person name="Smith C.H."/>
        </authorList>
    </citation>
    <scope>NUCLEOTIDE SEQUENCE</scope>
    <source>
        <strain evidence="14">CHS0354</strain>
        <tissue evidence="14">Mantle</tissue>
    </source>
</reference>
<keyword evidence="7" id="KW-0675">Receptor</keyword>
<accession>A0AAE0TAL0</accession>
<evidence type="ECO:0000256" key="7">
    <source>
        <dbReference type="ARBA" id="ARBA00023170"/>
    </source>
</evidence>
<dbReference type="SUPFAM" id="SSF53850">
    <property type="entry name" value="Periplasmic binding protein-like II"/>
    <property type="match status" value="1"/>
</dbReference>
<evidence type="ECO:0000313" key="15">
    <source>
        <dbReference type="Proteomes" id="UP001195483"/>
    </source>
</evidence>
<evidence type="ECO:0000256" key="8">
    <source>
        <dbReference type="ARBA" id="ARBA00023180"/>
    </source>
</evidence>
<evidence type="ECO:0000313" key="14">
    <source>
        <dbReference type="EMBL" id="KAK3606319.1"/>
    </source>
</evidence>
<dbReference type="SMART" id="SM00918">
    <property type="entry name" value="Lig_chan-Glu_bd"/>
    <property type="match status" value="1"/>
</dbReference>
<dbReference type="Proteomes" id="UP001195483">
    <property type="component" value="Unassembled WGS sequence"/>
</dbReference>
<dbReference type="AlphaFoldDB" id="A0AAE0TAL0"/>
<dbReference type="PANTHER" id="PTHR18966">
    <property type="entry name" value="IONOTROPIC GLUTAMATE RECEPTOR"/>
    <property type="match status" value="1"/>
</dbReference>
<keyword evidence="8" id="KW-0325">Glycoprotein</keyword>
<dbReference type="InterPro" id="IPR001320">
    <property type="entry name" value="Iontro_rcpt_C"/>
</dbReference>
<reference evidence="14" key="1">
    <citation type="journal article" date="2021" name="Genome Biol. Evol.">
        <title>A High-Quality Reference Genome for a Parasitic Bivalve with Doubly Uniparental Inheritance (Bivalvia: Unionida).</title>
        <authorList>
            <person name="Smith C.H."/>
        </authorList>
    </citation>
    <scope>NUCLEOTIDE SEQUENCE</scope>
    <source>
        <strain evidence="14">CHS0354</strain>
    </source>
</reference>
<keyword evidence="5" id="KW-0406">Ion transport</keyword>
<evidence type="ECO:0000259" key="13">
    <source>
        <dbReference type="SMART" id="SM00918"/>
    </source>
</evidence>
<gene>
    <name evidence="14" type="ORF">CHS0354_041953</name>
</gene>
<evidence type="ECO:0000256" key="5">
    <source>
        <dbReference type="ARBA" id="ARBA00023065"/>
    </source>
</evidence>
<dbReference type="Gene3D" id="1.10.287.70">
    <property type="match status" value="1"/>
</dbReference>
<dbReference type="Pfam" id="PF10613">
    <property type="entry name" value="Lig_chan-Glu_bd"/>
    <property type="match status" value="2"/>
</dbReference>
<dbReference type="InterPro" id="IPR015683">
    <property type="entry name" value="Ionotropic_Glu_rcpt"/>
</dbReference>
<dbReference type="Pfam" id="PF00060">
    <property type="entry name" value="Lig_chan"/>
    <property type="match status" value="1"/>
</dbReference>
<evidence type="ECO:0000256" key="6">
    <source>
        <dbReference type="ARBA" id="ARBA00023136"/>
    </source>
</evidence>
<evidence type="ECO:0000256" key="11">
    <source>
        <dbReference type="SAM" id="Phobius"/>
    </source>
</evidence>
<dbReference type="Gene3D" id="3.40.190.10">
    <property type="entry name" value="Periplasmic binding protein-like II"/>
    <property type="match status" value="1"/>
</dbReference>
<dbReference type="GO" id="GO:0015276">
    <property type="term" value="F:ligand-gated monoatomic ion channel activity"/>
    <property type="evidence" value="ECO:0007669"/>
    <property type="project" value="InterPro"/>
</dbReference>
<dbReference type="Gene3D" id="3.40.50.2300">
    <property type="match status" value="1"/>
</dbReference>
<comment type="caution">
    <text evidence="14">The sequence shown here is derived from an EMBL/GenBank/DDBJ whole genome shotgun (WGS) entry which is preliminary data.</text>
</comment>
<keyword evidence="3 11" id="KW-0812">Transmembrane</keyword>
<keyword evidence="4 11" id="KW-1133">Transmembrane helix</keyword>
<dbReference type="FunFam" id="3.40.190.10:FF:000210">
    <property type="entry name" value="Glutamate receptor ionotropic, kainate 1"/>
    <property type="match status" value="1"/>
</dbReference>
<evidence type="ECO:0000256" key="3">
    <source>
        <dbReference type="ARBA" id="ARBA00022692"/>
    </source>
</evidence>
<keyword evidence="9" id="KW-1071">Ligand-gated ion channel</keyword>
<comment type="subcellular location">
    <subcellularLocation>
        <location evidence="1">Membrane</location>
        <topology evidence="1">Multi-pass membrane protein</topology>
    </subcellularLocation>
</comment>
<dbReference type="SMART" id="SM00079">
    <property type="entry name" value="PBPe"/>
    <property type="match status" value="1"/>
</dbReference>
<evidence type="ECO:0000256" key="4">
    <source>
        <dbReference type="ARBA" id="ARBA00022989"/>
    </source>
</evidence>